<protein>
    <recommendedName>
        <fullName evidence="4">Sodium-dependent dicarboxylate transporter SdcS</fullName>
    </recommendedName>
    <alternativeName>
        <fullName evidence="8">Na(+)/dicarboxylate symporter</fullName>
    </alternativeName>
</protein>
<evidence type="ECO:0000313" key="10">
    <source>
        <dbReference type="EMBL" id="KZL91030.1"/>
    </source>
</evidence>
<dbReference type="AlphaFoldDB" id="A0A162SBR0"/>
<evidence type="ECO:0000256" key="1">
    <source>
        <dbReference type="ARBA" id="ARBA00004141"/>
    </source>
</evidence>
<comment type="subcellular location">
    <subcellularLocation>
        <location evidence="1">Membrane</location>
        <topology evidence="1">Multi-pass membrane protein</topology>
    </subcellularLocation>
</comment>
<feature type="transmembrane region" description="Helical" evidence="9">
    <location>
        <begin position="370"/>
        <end position="391"/>
    </location>
</feature>
<keyword evidence="11" id="KW-1185">Reference proteome</keyword>
<dbReference type="PIRSF" id="PIRSF002457">
    <property type="entry name" value="DASS"/>
    <property type="match status" value="1"/>
</dbReference>
<keyword evidence="7 9" id="KW-0472">Membrane</keyword>
<comment type="caution">
    <text evidence="10">The sequence shown here is derived from an EMBL/GenBank/DDBJ whole genome shotgun (WGS) entry which is preliminary data.</text>
</comment>
<feature type="transmembrane region" description="Helical" evidence="9">
    <location>
        <begin position="192"/>
        <end position="216"/>
    </location>
</feature>
<comment type="similarity">
    <text evidence="3">Belongs to the SLC13A/DASS transporter (TC 2.A.47) family. DIT1 subfamily.</text>
</comment>
<dbReference type="InterPro" id="IPR001898">
    <property type="entry name" value="SLC13A/DASS"/>
</dbReference>
<feature type="transmembrane region" description="Helical" evidence="9">
    <location>
        <begin position="309"/>
        <end position="332"/>
    </location>
</feature>
<gene>
    <name evidence="10" type="primary">yflS_2</name>
    <name evidence="10" type="ORF">CLMAG_39410</name>
</gene>
<dbReference type="STRING" id="1121326.CLMAG_39410"/>
<feature type="transmembrane region" description="Helical" evidence="9">
    <location>
        <begin position="425"/>
        <end position="445"/>
    </location>
</feature>
<feature type="transmembrane region" description="Helical" evidence="9">
    <location>
        <begin position="133"/>
        <end position="157"/>
    </location>
</feature>
<evidence type="ECO:0000256" key="8">
    <source>
        <dbReference type="ARBA" id="ARBA00031174"/>
    </source>
</evidence>
<feature type="transmembrane region" description="Helical" evidence="9">
    <location>
        <begin position="398"/>
        <end position="419"/>
    </location>
</feature>
<evidence type="ECO:0000256" key="7">
    <source>
        <dbReference type="ARBA" id="ARBA00023136"/>
    </source>
</evidence>
<evidence type="ECO:0000313" key="11">
    <source>
        <dbReference type="Proteomes" id="UP000076603"/>
    </source>
</evidence>
<dbReference type="PANTHER" id="PTHR10283:SF82">
    <property type="entry name" value="SOLUTE CARRIER FAMILY 13 MEMBER 2"/>
    <property type="match status" value="1"/>
</dbReference>
<feature type="transmembrane region" description="Helical" evidence="9">
    <location>
        <begin position="51"/>
        <end position="70"/>
    </location>
</feature>
<dbReference type="PATRIC" id="fig|1121326.3.peg.3988"/>
<feature type="transmembrane region" description="Helical" evidence="9">
    <location>
        <begin position="236"/>
        <end position="255"/>
    </location>
</feature>
<dbReference type="EMBL" id="LWAE01000004">
    <property type="protein sequence ID" value="KZL91030.1"/>
    <property type="molecule type" value="Genomic_DNA"/>
</dbReference>
<dbReference type="InterPro" id="IPR030676">
    <property type="entry name" value="CitT-rel"/>
</dbReference>
<dbReference type="Pfam" id="PF00939">
    <property type="entry name" value="Na_sulph_symp"/>
    <property type="match status" value="1"/>
</dbReference>
<evidence type="ECO:0000256" key="9">
    <source>
        <dbReference type="SAM" id="Phobius"/>
    </source>
</evidence>
<dbReference type="GO" id="GO:0008514">
    <property type="term" value="F:organic anion transmembrane transporter activity"/>
    <property type="evidence" value="ECO:0007669"/>
    <property type="project" value="UniProtKB-ARBA"/>
</dbReference>
<evidence type="ECO:0000256" key="5">
    <source>
        <dbReference type="ARBA" id="ARBA00022692"/>
    </source>
</evidence>
<evidence type="ECO:0000256" key="2">
    <source>
        <dbReference type="ARBA" id="ARBA00006772"/>
    </source>
</evidence>
<dbReference type="NCBIfam" id="TIGR00785">
    <property type="entry name" value="dass"/>
    <property type="match status" value="1"/>
</dbReference>
<dbReference type="GO" id="GO:1905039">
    <property type="term" value="P:carboxylic acid transmembrane transport"/>
    <property type="evidence" value="ECO:0007669"/>
    <property type="project" value="UniProtKB-ARBA"/>
</dbReference>
<feature type="transmembrane region" description="Helical" evidence="9">
    <location>
        <begin position="77"/>
        <end position="95"/>
    </location>
</feature>
<keyword evidence="5 9" id="KW-0812">Transmembrane</keyword>
<evidence type="ECO:0000256" key="4">
    <source>
        <dbReference type="ARBA" id="ARBA00020150"/>
    </source>
</evidence>
<reference evidence="10 11" key="1">
    <citation type="submission" date="2016-04" db="EMBL/GenBank/DDBJ databases">
        <title>Genome sequence of Clostridium magnum DSM 2767.</title>
        <authorList>
            <person name="Poehlein A."/>
            <person name="Uhlig R."/>
            <person name="Fischer R."/>
            <person name="Bahl H."/>
            <person name="Daniel R."/>
        </authorList>
    </citation>
    <scope>NUCLEOTIDE SEQUENCE [LARGE SCALE GENOMIC DNA]</scope>
    <source>
        <strain evidence="10 11">DSM 2767</strain>
    </source>
</reference>
<comment type="similarity">
    <text evidence="2">Belongs to the SLC13A/DASS transporter (TC 2.A.47) family. NADC subfamily.</text>
</comment>
<keyword evidence="6 9" id="KW-1133">Transmembrane helix</keyword>
<feature type="transmembrane region" description="Helical" evidence="9">
    <location>
        <begin position="23"/>
        <end position="45"/>
    </location>
</feature>
<feature type="transmembrane region" description="Helical" evidence="9">
    <location>
        <begin position="101"/>
        <end position="121"/>
    </location>
</feature>
<proteinExistence type="inferred from homology"/>
<sequence>MDYKKVYNRRMEKKKYEVTQGKFTNYKLILGLSVSIILLIIILLMPTPVGLTIVGQRCLAVFAATFVLYLSEAISAAIVSLAIVPILVIFNIVSIKDALSGFSSTSTYLIVGSFILAVAMLKSKLANRITYLIMLKIGVSARNITFGIVLVNIVLAFMVPSSTARTAMLLPICINIINQFRGESREKTKFGANILLTLCCTNSTISAGILTATVSNPMAIQYIKDATGKVVTFGQWFVWGFPPALIMTFVAWAIIQVMFKPEVKELNGGREFIQEKMNELGKIKLDEVKALIVLGITIILWAFGDKIGIDSTTACLLGACALCIPKIGFLSWDDCKSSISLSVVFITSGGISLGTAMSSSGAAKWMAEKIFSLLNLGSYSVVVMIIILIIVVQFMHVVFVGTATMANVFFPILSGIAIVANINPILTIIPSAMMLGGYPIIMFFNTTPNILCYDTGEISSDMFPKFGVILSVIACVLYAVCVFVYWPLVGLF</sequence>
<accession>A0A162SBR0</accession>
<dbReference type="GO" id="GO:0005886">
    <property type="term" value="C:plasma membrane"/>
    <property type="evidence" value="ECO:0007669"/>
    <property type="project" value="TreeGrafter"/>
</dbReference>
<dbReference type="PANTHER" id="PTHR10283">
    <property type="entry name" value="SOLUTE CARRIER FAMILY 13 MEMBER"/>
    <property type="match status" value="1"/>
</dbReference>
<feature type="transmembrane region" description="Helical" evidence="9">
    <location>
        <begin position="466"/>
        <end position="486"/>
    </location>
</feature>
<organism evidence="10 11">
    <name type="scientific">Clostridium magnum DSM 2767</name>
    <dbReference type="NCBI Taxonomy" id="1121326"/>
    <lineage>
        <taxon>Bacteria</taxon>
        <taxon>Bacillati</taxon>
        <taxon>Bacillota</taxon>
        <taxon>Clostridia</taxon>
        <taxon>Eubacteriales</taxon>
        <taxon>Clostridiaceae</taxon>
        <taxon>Clostridium</taxon>
    </lineage>
</organism>
<name>A0A162SBR0_9CLOT</name>
<evidence type="ECO:0000256" key="3">
    <source>
        <dbReference type="ARBA" id="ARBA00007349"/>
    </source>
</evidence>
<dbReference type="Proteomes" id="UP000076603">
    <property type="component" value="Unassembled WGS sequence"/>
</dbReference>
<feature type="transmembrane region" description="Helical" evidence="9">
    <location>
        <begin position="339"/>
        <end position="358"/>
    </location>
</feature>
<evidence type="ECO:0000256" key="6">
    <source>
        <dbReference type="ARBA" id="ARBA00022989"/>
    </source>
</evidence>